<dbReference type="RefSeq" id="WP_349639522.1">
    <property type="nucleotide sequence ID" value="NZ_CP090958.1"/>
</dbReference>
<organism evidence="2 3">
    <name type="scientific">Saxibacter everestensis</name>
    <dbReference type="NCBI Taxonomy" id="2909229"/>
    <lineage>
        <taxon>Bacteria</taxon>
        <taxon>Bacillati</taxon>
        <taxon>Actinomycetota</taxon>
        <taxon>Actinomycetes</taxon>
        <taxon>Micrococcales</taxon>
        <taxon>Brevibacteriaceae</taxon>
        <taxon>Saxibacter</taxon>
    </lineage>
</organism>
<sequence length="249" mass="28198">MARIRTIKPSFFTSLTVSTLTLHQRLTFIGLWTHSDDEGRSIYDPRLIRAALWPLDDRSVGDVESDIIALTDASLITHYTVSERSFLQVNGWAEHQKINRPKKSDYPPPPKGGPTPLKPPLTCSDEPSVNDHGLLTDETLREGKGKEGKGKEGSSRASALPSIFEVTEEMVVWAQTNAPAVTNLEFETEKFKDHHAAKGSKFKDWTRAWQTWMRNAQQYAEERQPKLRAVAGLSPEELHQRNINSYLYQ</sequence>
<proteinExistence type="predicted"/>
<feature type="region of interest" description="Disordered" evidence="1">
    <location>
        <begin position="98"/>
        <end position="158"/>
    </location>
</feature>
<dbReference type="Proteomes" id="UP001209083">
    <property type="component" value="Chromosome"/>
</dbReference>
<accession>A0ABY8QUQ7</accession>
<name>A0ABY8QUQ7_9MICO</name>
<feature type="compositionally biased region" description="Basic and acidic residues" evidence="1">
    <location>
        <begin position="134"/>
        <end position="154"/>
    </location>
</feature>
<dbReference type="EMBL" id="CP090958">
    <property type="protein sequence ID" value="WGW12718.1"/>
    <property type="molecule type" value="Genomic_DNA"/>
</dbReference>
<keyword evidence="3" id="KW-1185">Reference proteome</keyword>
<feature type="compositionally biased region" description="Pro residues" evidence="1">
    <location>
        <begin position="106"/>
        <end position="119"/>
    </location>
</feature>
<protein>
    <submittedName>
        <fullName evidence="2">Uncharacterized protein</fullName>
    </submittedName>
</protein>
<gene>
    <name evidence="2" type="ORF">LWF01_02805</name>
</gene>
<evidence type="ECO:0000313" key="3">
    <source>
        <dbReference type="Proteomes" id="UP001209083"/>
    </source>
</evidence>
<evidence type="ECO:0000313" key="2">
    <source>
        <dbReference type="EMBL" id="WGW12718.1"/>
    </source>
</evidence>
<reference evidence="2 3" key="1">
    <citation type="submission" date="2023-05" db="EMBL/GenBank/DDBJ databases">
        <title>Lithophilousrod everest ZFBP1038 complete genpme.</title>
        <authorList>
            <person name="Tian M."/>
        </authorList>
    </citation>
    <scope>NUCLEOTIDE SEQUENCE [LARGE SCALE GENOMIC DNA]</scope>
    <source>
        <strain evidence="2 3">ZFBP1038</strain>
    </source>
</reference>
<evidence type="ECO:0000256" key="1">
    <source>
        <dbReference type="SAM" id="MobiDB-lite"/>
    </source>
</evidence>